<accession>A0A844FNJ1</accession>
<comment type="caution">
    <text evidence="2">The sequence shown here is derived from an EMBL/GenBank/DDBJ whole genome shotgun (WGS) entry which is preliminary data.</text>
</comment>
<keyword evidence="1" id="KW-0812">Transmembrane</keyword>
<name>A0A844FNJ1_9LACO</name>
<dbReference type="RefSeq" id="WP_008461328.1">
    <property type="nucleotide sequence ID" value="NZ_VUMW01000019.1"/>
</dbReference>
<dbReference type="Proteomes" id="UP000452141">
    <property type="component" value="Unassembled WGS sequence"/>
</dbReference>
<sequence>MNEQVKNWYKDKKRLIRYLLLGLLAIATILAPWSGKAELGNFLFWAWLIILYEEGEFALSKRSSGKYKPWQLKLLAFLGSLALCILYLVYNYFVAR</sequence>
<feature type="transmembrane region" description="Helical" evidence="1">
    <location>
        <begin position="15"/>
        <end position="33"/>
    </location>
</feature>
<keyword evidence="1" id="KW-0472">Membrane</keyword>
<evidence type="ECO:0000313" key="3">
    <source>
        <dbReference type="Proteomes" id="UP000452141"/>
    </source>
</evidence>
<organism evidence="2 3">
    <name type="scientific">Lactobacillus equicursoris</name>
    <dbReference type="NCBI Taxonomy" id="420645"/>
    <lineage>
        <taxon>Bacteria</taxon>
        <taxon>Bacillati</taxon>
        <taxon>Bacillota</taxon>
        <taxon>Bacilli</taxon>
        <taxon>Lactobacillales</taxon>
        <taxon>Lactobacillaceae</taxon>
        <taxon>Lactobacillus</taxon>
    </lineage>
</organism>
<evidence type="ECO:0000256" key="1">
    <source>
        <dbReference type="SAM" id="Phobius"/>
    </source>
</evidence>
<evidence type="ECO:0000313" key="2">
    <source>
        <dbReference type="EMBL" id="MST80181.1"/>
    </source>
</evidence>
<feature type="transmembrane region" description="Helical" evidence="1">
    <location>
        <begin position="72"/>
        <end position="93"/>
    </location>
</feature>
<keyword evidence="1" id="KW-1133">Transmembrane helix</keyword>
<dbReference type="EMBL" id="VUMW01000019">
    <property type="protein sequence ID" value="MST80181.1"/>
    <property type="molecule type" value="Genomic_DNA"/>
</dbReference>
<proteinExistence type="predicted"/>
<gene>
    <name evidence="2" type="ORF">FYJ61_06910</name>
</gene>
<reference evidence="2 3" key="1">
    <citation type="submission" date="2019-08" db="EMBL/GenBank/DDBJ databases">
        <title>In-depth cultivation of the pig gut microbiome towards novel bacterial diversity and tailored functional studies.</title>
        <authorList>
            <person name="Wylensek D."/>
            <person name="Hitch T.C.A."/>
            <person name="Clavel T."/>
        </authorList>
    </citation>
    <scope>NUCLEOTIDE SEQUENCE [LARGE SCALE GENOMIC DNA]</scope>
    <source>
        <strain evidence="2 3">WCA-470BD-2E</strain>
    </source>
</reference>
<dbReference type="AlphaFoldDB" id="A0A844FNJ1"/>
<protein>
    <submittedName>
        <fullName evidence="2">Uncharacterized protein</fullName>
    </submittedName>
</protein>